<keyword evidence="1" id="KW-1133">Transmembrane helix</keyword>
<sequence>MKNIILRWFGDDYSEGTGNIRKVTPVSIFFNIFKFGKRISPPVIIVLIDYWIISSEAWKLLQLVEQYNWFVQHVILFIIAVGSVILAFSNLLLIAWILDLLDTLTLLRENDRES</sequence>
<dbReference type="EMBL" id="JTEO01000004">
    <property type="protein sequence ID" value="MCQ6962787.1"/>
    <property type="molecule type" value="Genomic_DNA"/>
</dbReference>
<name>A0AAE3HAU6_9EURY</name>
<gene>
    <name evidence="2" type="ORF">PV02_06720</name>
</gene>
<protein>
    <submittedName>
        <fullName evidence="2">Uncharacterized protein</fullName>
    </submittedName>
</protein>
<feature type="transmembrane region" description="Helical" evidence="1">
    <location>
        <begin position="70"/>
        <end position="98"/>
    </location>
</feature>
<keyword evidence="1" id="KW-0472">Membrane</keyword>
<dbReference type="RefSeq" id="WP_256622628.1">
    <property type="nucleotide sequence ID" value="NZ_JTEO01000004.1"/>
</dbReference>
<reference evidence="2 3" key="1">
    <citation type="journal article" date="2011" name="Appl. Environ. Microbiol.">
        <title>Methanogenic archaea isolated from Taiwan's Chelungpu fault.</title>
        <authorList>
            <person name="Wu S.Y."/>
            <person name="Lai M.C."/>
        </authorList>
    </citation>
    <scope>NUCLEOTIDE SEQUENCE [LARGE SCALE GENOMIC DNA]</scope>
    <source>
        <strain evidence="2 3">St545Mb</strain>
    </source>
</reference>
<accession>A0AAE3HAU6</accession>
<dbReference type="AlphaFoldDB" id="A0AAE3HAU6"/>
<evidence type="ECO:0000313" key="3">
    <source>
        <dbReference type="Proteomes" id="UP001206983"/>
    </source>
</evidence>
<dbReference type="Proteomes" id="UP001206983">
    <property type="component" value="Unassembled WGS sequence"/>
</dbReference>
<keyword evidence="3" id="KW-1185">Reference proteome</keyword>
<organism evidence="2 3">
    <name type="scientific">Methanolobus chelungpuianus</name>
    <dbReference type="NCBI Taxonomy" id="502115"/>
    <lineage>
        <taxon>Archaea</taxon>
        <taxon>Methanobacteriati</taxon>
        <taxon>Methanobacteriota</taxon>
        <taxon>Stenosarchaea group</taxon>
        <taxon>Methanomicrobia</taxon>
        <taxon>Methanosarcinales</taxon>
        <taxon>Methanosarcinaceae</taxon>
        <taxon>Methanolobus</taxon>
    </lineage>
</organism>
<comment type="caution">
    <text evidence="2">The sequence shown here is derived from an EMBL/GenBank/DDBJ whole genome shotgun (WGS) entry which is preliminary data.</text>
</comment>
<evidence type="ECO:0000256" key="1">
    <source>
        <dbReference type="SAM" id="Phobius"/>
    </source>
</evidence>
<proteinExistence type="predicted"/>
<evidence type="ECO:0000313" key="2">
    <source>
        <dbReference type="EMBL" id="MCQ6962787.1"/>
    </source>
</evidence>
<keyword evidence="1" id="KW-0812">Transmembrane</keyword>